<keyword evidence="2" id="KW-1185">Reference proteome</keyword>
<evidence type="ECO:0000313" key="3">
    <source>
        <dbReference type="RefSeq" id="XP_032344852.1"/>
    </source>
</evidence>
<sequence>MAITAFCCQRLRCLSLSPALFALVSHAQLSTATTCVFSLWILGVGGGKKIRSPPRRSVTASGTRHNSPRGGRILGIRASTSERQTLGPLSQPLLPPTSASAPLSALLPLLLPPLPSPAKYGNPPRLGSRGSRQPAPSQGSARSLLVPPPVPPQPLSPSSRKLTLRELPGRAGAESAGGPAAEPEVPAPAPSGSPTDELQTWEGKGQK</sequence>
<feature type="compositionally biased region" description="Pro residues" evidence="1">
    <location>
        <begin position="146"/>
        <end position="155"/>
    </location>
</feature>
<dbReference type="Proteomes" id="UP000694856">
    <property type="component" value="Chromosome 10"/>
</dbReference>
<organism evidence="2 3">
    <name type="scientific">Camelus ferus</name>
    <name type="common">Wild bactrian camel</name>
    <name type="synonym">Camelus bactrianus ferus</name>
    <dbReference type="NCBI Taxonomy" id="419612"/>
    <lineage>
        <taxon>Eukaryota</taxon>
        <taxon>Metazoa</taxon>
        <taxon>Chordata</taxon>
        <taxon>Craniata</taxon>
        <taxon>Vertebrata</taxon>
        <taxon>Euteleostomi</taxon>
        <taxon>Mammalia</taxon>
        <taxon>Eutheria</taxon>
        <taxon>Laurasiatheria</taxon>
        <taxon>Artiodactyla</taxon>
        <taxon>Tylopoda</taxon>
        <taxon>Camelidae</taxon>
        <taxon>Camelus</taxon>
    </lineage>
</organism>
<name>A0A8B8TRF6_CAMFR</name>
<feature type="region of interest" description="Disordered" evidence="1">
    <location>
        <begin position="48"/>
        <end position="73"/>
    </location>
</feature>
<dbReference type="AlphaFoldDB" id="A0A8B8TRF6"/>
<feature type="compositionally biased region" description="Low complexity" evidence="1">
    <location>
        <begin position="169"/>
        <end position="184"/>
    </location>
</feature>
<dbReference type="RefSeq" id="XP_032344852.1">
    <property type="nucleotide sequence ID" value="XM_032488961.1"/>
</dbReference>
<reference evidence="3" key="1">
    <citation type="submission" date="2025-08" db="UniProtKB">
        <authorList>
            <consortium name="RefSeq"/>
        </authorList>
    </citation>
    <scope>IDENTIFICATION</scope>
    <source>
        <tissue evidence="3">Ear skin</tissue>
    </source>
</reference>
<evidence type="ECO:0000313" key="2">
    <source>
        <dbReference type="Proteomes" id="UP000694856"/>
    </source>
</evidence>
<feature type="region of interest" description="Disordered" evidence="1">
    <location>
        <begin position="118"/>
        <end position="207"/>
    </location>
</feature>
<protein>
    <submittedName>
        <fullName evidence="3">Serine/threonine-protein kinase AfsK-like</fullName>
    </submittedName>
</protein>
<dbReference type="GeneID" id="116666430"/>
<gene>
    <name evidence="3" type="primary">LOC116666430</name>
</gene>
<evidence type="ECO:0000256" key="1">
    <source>
        <dbReference type="SAM" id="MobiDB-lite"/>
    </source>
</evidence>
<proteinExistence type="predicted"/>
<feature type="compositionally biased region" description="Polar residues" evidence="1">
    <location>
        <begin position="130"/>
        <end position="141"/>
    </location>
</feature>
<dbReference type="KEGG" id="cfr:116666430"/>
<accession>A0A8B8TRF6</accession>